<protein>
    <submittedName>
        <fullName evidence="2">Uncharacterized protein</fullName>
    </submittedName>
</protein>
<evidence type="ECO:0000256" key="1">
    <source>
        <dbReference type="SAM" id="Phobius"/>
    </source>
</evidence>
<comment type="caution">
    <text evidence="2">The sequence shown here is derived from an EMBL/GenBank/DDBJ whole genome shotgun (WGS) entry which is preliminary data.</text>
</comment>
<gene>
    <name evidence="2" type="ORF">ABNW52_17750</name>
</gene>
<feature type="transmembrane region" description="Helical" evidence="1">
    <location>
        <begin position="12"/>
        <end position="31"/>
    </location>
</feature>
<keyword evidence="3" id="KW-1185">Reference proteome</keyword>
<keyword evidence="1" id="KW-0472">Membrane</keyword>
<name>A0ABV1MA79_9NEIS</name>
<accession>A0ABV1MA79</accession>
<feature type="transmembrane region" description="Helical" evidence="1">
    <location>
        <begin position="43"/>
        <end position="69"/>
    </location>
</feature>
<organism evidence="2 3">
    <name type="scientific">Vogesella oryzagri</name>
    <dbReference type="NCBI Taxonomy" id="3160864"/>
    <lineage>
        <taxon>Bacteria</taxon>
        <taxon>Pseudomonadati</taxon>
        <taxon>Pseudomonadota</taxon>
        <taxon>Betaproteobacteria</taxon>
        <taxon>Neisseriales</taxon>
        <taxon>Chromobacteriaceae</taxon>
        <taxon>Vogesella</taxon>
    </lineage>
</organism>
<keyword evidence="1" id="KW-1133">Transmembrane helix</keyword>
<evidence type="ECO:0000313" key="2">
    <source>
        <dbReference type="EMBL" id="MEQ6292460.1"/>
    </source>
</evidence>
<sequence>MPLRLCARRECSGAYAARVLFLGLQVVFAAASHDGTSAARQLAHGAAAVFGAGTLMLALALLLVCWLIVWPDMARRRSACRGQLRA</sequence>
<reference evidence="2" key="1">
    <citation type="submission" date="2024-06" db="EMBL/GenBank/DDBJ databases">
        <title>Genome sequence of Vogesella sp. MAHUQ-64.</title>
        <authorList>
            <person name="Huq M.A."/>
        </authorList>
    </citation>
    <scope>NUCLEOTIDE SEQUENCE</scope>
    <source>
        <strain evidence="2">MAHUQ-64</strain>
    </source>
</reference>
<evidence type="ECO:0000313" key="3">
    <source>
        <dbReference type="Proteomes" id="UP001433638"/>
    </source>
</evidence>
<dbReference type="RefSeq" id="WP_349590787.1">
    <property type="nucleotide sequence ID" value="NZ_JBEFLD010000011.1"/>
</dbReference>
<dbReference type="Proteomes" id="UP001433638">
    <property type="component" value="Unassembled WGS sequence"/>
</dbReference>
<proteinExistence type="predicted"/>
<keyword evidence="1" id="KW-0812">Transmembrane</keyword>
<dbReference type="EMBL" id="JBEFLD010000011">
    <property type="protein sequence ID" value="MEQ6292460.1"/>
    <property type="molecule type" value="Genomic_DNA"/>
</dbReference>